<feature type="region of interest" description="Disordered" evidence="1">
    <location>
        <begin position="462"/>
        <end position="505"/>
    </location>
</feature>
<sequence length="596" mass="67285">MKAHHKDIFSKIPETRTPKEKPGGPKNNRAQSSIPAAFAAASKYKSDSLEQRAKEQAIALWIGRTGLPACTVEDEDFILMMETFDKRLTIPKRTKINNLVDKMFDDEKQKYKERLATARKIKIGLDIWTKKGLTASFLGISACFFCTVENKAKHILLRLDQITHPHTAECIKNSVDRCTEDWGIPQHKILTVITDKRSNMIAAFKPNESDASASSEEESSETSDTEDSEVVEDQRFGHIDRTPCVVHTLQLVVNIIQKDASVSRLLGKVRALVKLFRKSSVATERLLQLCQLTLVKDCPTRWSSTYLMISRLLQIKDSVVQVADGMSWDYLLPSEWQRLTALRDLLLPFTEHTQMLQSDTQSLSLVVPALLDLQGHLSEFPHAQGSSFKDLASLAKKMKANMDKRFSCFLDHTDSKFSPLTAAACFLDSTVSPEALLENDDQQITALLEKAEEYIAQLVPPVVREEEVEDEEPEEEEKESKEGPQRKRPRFKFLSKASRPSRSSCSKPCVKEEIKKFKEQLSQPTNEETALKFWAAQGDSVYPSLKPIALDLLAMPASQAFAERVFSITGDLTRGRRNRARAILERSAFLKLIRGQ</sequence>
<dbReference type="AlphaFoldDB" id="A0A498NG39"/>
<evidence type="ECO:0000256" key="1">
    <source>
        <dbReference type="SAM" id="MobiDB-lite"/>
    </source>
</evidence>
<proteinExistence type="predicted"/>
<dbReference type="SUPFAM" id="SSF53098">
    <property type="entry name" value="Ribonuclease H-like"/>
    <property type="match status" value="1"/>
</dbReference>
<protein>
    <submittedName>
        <fullName evidence="4">Zinc finger BED domain-containing 4-like protein</fullName>
    </submittedName>
</protein>
<name>A0A498NG39_LABRO</name>
<organism evidence="4 5">
    <name type="scientific">Labeo rohita</name>
    <name type="common">Indian major carp</name>
    <name type="synonym">Cyprinus rohita</name>
    <dbReference type="NCBI Taxonomy" id="84645"/>
    <lineage>
        <taxon>Eukaryota</taxon>
        <taxon>Metazoa</taxon>
        <taxon>Chordata</taxon>
        <taxon>Craniata</taxon>
        <taxon>Vertebrata</taxon>
        <taxon>Euteleostomi</taxon>
        <taxon>Actinopterygii</taxon>
        <taxon>Neopterygii</taxon>
        <taxon>Teleostei</taxon>
        <taxon>Ostariophysi</taxon>
        <taxon>Cypriniformes</taxon>
        <taxon>Cyprinidae</taxon>
        <taxon>Labeoninae</taxon>
        <taxon>Labeonini</taxon>
        <taxon>Labeo</taxon>
    </lineage>
</organism>
<feature type="compositionally biased region" description="Acidic residues" evidence="1">
    <location>
        <begin position="466"/>
        <end position="477"/>
    </location>
</feature>
<dbReference type="EMBL" id="QBIY01012732">
    <property type="protein sequence ID" value="RXN17954.1"/>
    <property type="molecule type" value="Genomic_DNA"/>
</dbReference>
<feature type="domain" description="HAT C-terminal dimerisation" evidence="2">
    <location>
        <begin position="521"/>
        <end position="579"/>
    </location>
</feature>
<dbReference type="PANTHER" id="PTHR46481:SF4">
    <property type="entry name" value="ZINC FINGER BED DOMAIN-CONTAINING PROTEIN 4"/>
    <property type="match status" value="1"/>
</dbReference>
<reference evidence="4 5" key="1">
    <citation type="submission" date="2018-03" db="EMBL/GenBank/DDBJ databases">
        <title>Draft genome sequence of Rohu Carp (Labeo rohita).</title>
        <authorList>
            <person name="Das P."/>
            <person name="Kushwaha B."/>
            <person name="Joshi C.G."/>
            <person name="Kumar D."/>
            <person name="Nagpure N.S."/>
            <person name="Sahoo L."/>
            <person name="Das S.P."/>
            <person name="Bit A."/>
            <person name="Patnaik S."/>
            <person name="Meher P.K."/>
            <person name="Jayasankar P."/>
            <person name="Koringa P.G."/>
            <person name="Patel N.V."/>
            <person name="Hinsu A.T."/>
            <person name="Kumar R."/>
            <person name="Pandey M."/>
            <person name="Agarwal S."/>
            <person name="Srivastava S."/>
            <person name="Singh M."/>
            <person name="Iquebal M.A."/>
            <person name="Jaiswal S."/>
            <person name="Angadi U.B."/>
            <person name="Kumar N."/>
            <person name="Raza M."/>
            <person name="Shah T.M."/>
            <person name="Rai A."/>
            <person name="Jena J.K."/>
        </authorList>
    </citation>
    <scope>NUCLEOTIDE SEQUENCE [LARGE SCALE GENOMIC DNA]</scope>
    <source>
        <strain evidence="4">DASCIFA01</strain>
        <tissue evidence="4">Testis</tissue>
    </source>
</reference>
<accession>A0A498NG39</accession>
<dbReference type="EMBL" id="QBIY01011554">
    <property type="protein sequence ID" value="RXN30707.1"/>
    <property type="molecule type" value="Genomic_DNA"/>
</dbReference>
<gene>
    <name evidence="4" type="ORF">ROHU_017613</name>
    <name evidence="3" type="ORF">ROHU_026504</name>
</gene>
<feature type="compositionally biased region" description="Acidic residues" evidence="1">
    <location>
        <begin position="215"/>
        <end position="231"/>
    </location>
</feature>
<dbReference type="Proteomes" id="UP000290572">
    <property type="component" value="Unassembled WGS sequence"/>
</dbReference>
<dbReference type="PANTHER" id="PTHR46481">
    <property type="entry name" value="ZINC FINGER BED DOMAIN-CONTAINING PROTEIN 4"/>
    <property type="match status" value="1"/>
</dbReference>
<dbReference type="InterPro" id="IPR052035">
    <property type="entry name" value="ZnF_BED_domain_contain"/>
</dbReference>
<dbReference type="Pfam" id="PF05699">
    <property type="entry name" value="Dimer_Tnp_hAT"/>
    <property type="match status" value="1"/>
</dbReference>
<feature type="region of interest" description="Disordered" evidence="1">
    <location>
        <begin position="205"/>
        <end position="231"/>
    </location>
</feature>
<evidence type="ECO:0000259" key="2">
    <source>
        <dbReference type="Pfam" id="PF05699"/>
    </source>
</evidence>
<feature type="compositionally biased region" description="Basic and acidic residues" evidence="1">
    <location>
        <begin position="1"/>
        <end position="23"/>
    </location>
</feature>
<evidence type="ECO:0000313" key="5">
    <source>
        <dbReference type="Proteomes" id="UP000290572"/>
    </source>
</evidence>
<evidence type="ECO:0000313" key="3">
    <source>
        <dbReference type="EMBL" id="RXN17954.1"/>
    </source>
</evidence>
<dbReference type="InterPro" id="IPR008906">
    <property type="entry name" value="HATC_C_dom"/>
</dbReference>
<comment type="caution">
    <text evidence="4">The sequence shown here is derived from an EMBL/GenBank/DDBJ whole genome shotgun (WGS) entry which is preliminary data.</text>
</comment>
<dbReference type="InterPro" id="IPR012337">
    <property type="entry name" value="RNaseH-like_sf"/>
</dbReference>
<feature type="region of interest" description="Disordered" evidence="1">
    <location>
        <begin position="1"/>
        <end position="33"/>
    </location>
</feature>
<evidence type="ECO:0000313" key="4">
    <source>
        <dbReference type="EMBL" id="RXN30707.1"/>
    </source>
</evidence>
<feature type="compositionally biased region" description="Low complexity" evidence="1">
    <location>
        <begin position="495"/>
        <end position="505"/>
    </location>
</feature>
<dbReference type="GO" id="GO:0046983">
    <property type="term" value="F:protein dimerization activity"/>
    <property type="evidence" value="ECO:0007669"/>
    <property type="project" value="InterPro"/>
</dbReference>
<keyword evidence="5" id="KW-1185">Reference proteome</keyword>